<sequence length="144" mass="17047">MIISLCSVLVNVLNLLLANVMRKMLLHQLKRELEYYKKLKKSLEEDLHKQKISIKNSRYLRLLSKLYSIDQRIDGLKQTIKQIKRQNQFTKRFIITLRSKVKLVSLDFKVVLWVDARNVTNLLGRQVGEIIELYNAAFKIEAIY</sequence>
<comment type="caution">
    <text evidence="1">The sequence shown here is derived from an EMBL/GenBank/DDBJ whole genome shotgun (WGS) entry which is preliminary data.</text>
</comment>
<evidence type="ECO:0000313" key="2">
    <source>
        <dbReference type="Proteomes" id="UP000034852"/>
    </source>
</evidence>
<accession>A0A0G0JFH7</accession>
<organism evidence="1 2">
    <name type="scientific">candidate division WS6 bacterium GW2011_GWA2_37_6</name>
    <dbReference type="NCBI Taxonomy" id="1619087"/>
    <lineage>
        <taxon>Bacteria</taxon>
        <taxon>Candidatus Dojkabacteria</taxon>
    </lineage>
</organism>
<protein>
    <submittedName>
        <fullName evidence="1">Uncharacterized protein</fullName>
    </submittedName>
</protein>
<name>A0A0G0JFH7_9BACT</name>
<gene>
    <name evidence="1" type="ORF">US52_C0023G0014</name>
</gene>
<dbReference type="AlphaFoldDB" id="A0A0G0JFH7"/>
<reference evidence="1 2" key="1">
    <citation type="journal article" date="2015" name="Nature">
        <title>rRNA introns, odd ribosomes, and small enigmatic genomes across a large radiation of phyla.</title>
        <authorList>
            <person name="Brown C.T."/>
            <person name="Hug L.A."/>
            <person name="Thomas B.C."/>
            <person name="Sharon I."/>
            <person name="Castelle C.J."/>
            <person name="Singh A."/>
            <person name="Wilkins M.J."/>
            <person name="Williams K.H."/>
            <person name="Banfield J.F."/>
        </authorList>
    </citation>
    <scope>NUCLEOTIDE SEQUENCE [LARGE SCALE GENOMIC DNA]</scope>
</reference>
<dbReference type="EMBL" id="LBTH01000023">
    <property type="protein sequence ID" value="KKQ35514.1"/>
    <property type="molecule type" value="Genomic_DNA"/>
</dbReference>
<dbReference type="Proteomes" id="UP000034852">
    <property type="component" value="Unassembled WGS sequence"/>
</dbReference>
<proteinExistence type="predicted"/>
<evidence type="ECO:0000313" key="1">
    <source>
        <dbReference type="EMBL" id="KKQ35514.1"/>
    </source>
</evidence>